<evidence type="ECO:0000313" key="3">
    <source>
        <dbReference type="Proteomes" id="UP001296993"/>
    </source>
</evidence>
<keyword evidence="3" id="KW-1185">Reference proteome</keyword>
<dbReference type="Pfam" id="PF00583">
    <property type="entry name" value="Acetyltransf_1"/>
    <property type="match status" value="1"/>
</dbReference>
<organism evidence="2 3">
    <name type="scientific">Paeniglutamicibacter kerguelensis</name>
    <dbReference type="NCBI Taxonomy" id="254788"/>
    <lineage>
        <taxon>Bacteria</taxon>
        <taxon>Bacillati</taxon>
        <taxon>Actinomycetota</taxon>
        <taxon>Actinomycetes</taxon>
        <taxon>Micrococcales</taxon>
        <taxon>Micrococcaceae</taxon>
        <taxon>Paeniglutamicibacter</taxon>
    </lineage>
</organism>
<reference evidence="2 3" key="1">
    <citation type="submission" date="2021-03" db="EMBL/GenBank/DDBJ databases">
        <title>Sequencing the genomes of 1000 actinobacteria strains.</title>
        <authorList>
            <person name="Klenk H.-P."/>
        </authorList>
    </citation>
    <scope>NUCLEOTIDE SEQUENCE [LARGE SCALE GENOMIC DNA]</scope>
    <source>
        <strain evidence="2 3">DSM 15797</strain>
    </source>
</reference>
<feature type="domain" description="N-acetyltransferase" evidence="1">
    <location>
        <begin position="34"/>
        <end position="193"/>
    </location>
</feature>
<protein>
    <submittedName>
        <fullName evidence="2">GNAT superfamily N-acetyltransferase</fullName>
    </submittedName>
</protein>
<dbReference type="CDD" id="cd04301">
    <property type="entry name" value="NAT_SF"/>
    <property type="match status" value="1"/>
</dbReference>
<dbReference type="InterPro" id="IPR016181">
    <property type="entry name" value="Acyl_CoA_acyltransferase"/>
</dbReference>
<accession>A0ABS4XF81</accession>
<proteinExistence type="predicted"/>
<sequence>MDSMIEVTTTHLQQLSASALVPSSRPLPARARIELVREITPEFSKFLYQGVGSEWNWADRLKLTRTQWDELMRTPGTETHVLYVNGAPGGYVELLARHADGGTEVEIMYFGLFPQCIGQGLGGALLTEGIARAWDLDTRCEGFAPVARVWVHTCSLDGPAAIANYEARGLSVFHTETEKLVPGDGAAGMWPGG</sequence>
<dbReference type="EMBL" id="JAGIOF010000001">
    <property type="protein sequence ID" value="MBP2387120.1"/>
    <property type="molecule type" value="Genomic_DNA"/>
</dbReference>
<dbReference type="RefSeq" id="WP_245356358.1">
    <property type="nucleotide sequence ID" value="NZ_BAAAJY010000005.1"/>
</dbReference>
<dbReference type="Gene3D" id="3.40.630.30">
    <property type="match status" value="1"/>
</dbReference>
<gene>
    <name evidence="2" type="ORF">JOF47_002631</name>
</gene>
<evidence type="ECO:0000313" key="2">
    <source>
        <dbReference type="EMBL" id="MBP2387120.1"/>
    </source>
</evidence>
<dbReference type="PROSITE" id="PS51186">
    <property type="entry name" value="GNAT"/>
    <property type="match status" value="1"/>
</dbReference>
<dbReference type="InterPro" id="IPR000182">
    <property type="entry name" value="GNAT_dom"/>
</dbReference>
<name>A0ABS4XF81_9MICC</name>
<dbReference type="SUPFAM" id="SSF55729">
    <property type="entry name" value="Acyl-CoA N-acyltransferases (Nat)"/>
    <property type="match status" value="1"/>
</dbReference>
<dbReference type="Proteomes" id="UP001296993">
    <property type="component" value="Unassembled WGS sequence"/>
</dbReference>
<evidence type="ECO:0000259" key="1">
    <source>
        <dbReference type="PROSITE" id="PS51186"/>
    </source>
</evidence>
<comment type="caution">
    <text evidence="2">The sequence shown here is derived from an EMBL/GenBank/DDBJ whole genome shotgun (WGS) entry which is preliminary data.</text>
</comment>